<evidence type="ECO:0000256" key="9">
    <source>
        <dbReference type="ARBA" id="ARBA00022798"/>
    </source>
</evidence>
<sequence>MQNTKIMEEKYILSLDIGTTTIRAFIYNSRTEIVSKAVDHVILHYPQPGYVEIDPDELWNSVVDVVNNALQGAKLTAGQITAMGISTQRSTFITWSRESGRPFHRFITWKDLRADKLVKHWNESYLWKLIKVGAYVLFMVSRSKRFKAGSVFKFSNNQTTLRLYWALLNVPELKSAVENNDAMFGTLDSWLLYKMTDKKIHMSDVSSASATGFFDPFTMQWAGWAMSLFGISPDMLPMVVDTAGDHFTSTAPAIWGQAIPIKSCIADQTASMWGSCCFEVGDVKLTMGTGTFFNINTGGSPHASVSGLYPVVGWRLGPELVFSAEGANNDTASIIKWAHNLGLFENPEDTADIAMSVPDSDGVFFIPAFSGLGPPYNDCTAASGFVGMKPSTNKAHLVRAVLEAIAFRTAQLYDCVRKETNYTFSTIRMDGGVSNNDFVAQLVADLTGLKVERPTEVEMSSLGCAHLVGLHLGIFKSKEELTSLRKIGSVFTPRAHVKKSYDITISRWEDAVKRMFGWYNDNKSSQSQNGVSDSSSNSITSQSSFKVSKKNGKAK</sequence>
<evidence type="ECO:0000256" key="5">
    <source>
        <dbReference type="ARBA" id="ARBA00022490"/>
    </source>
</evidence>
<dbReference type="Pfam" id="PF00370">
    <property type="entry name" value="FGGY_N"/>
    <property type="match status" value="1"/>
</dbReference>
<evidence type="ECO:0000256" key="13">
    <source>
        <dbReference type="ARBA" id="ARBA00047192"/>
    </source>
</evidence>
<evidence type="ECO:0000256" key="7">
    <source>
        <dbReference type="ARBA" id="ARBA00022741"/>
    </source>
</evidence>
<reference evidence="18 19" key="1">
    <citation type="submission" date="2023-11" db="EMBL/GenBank/DDBJ databases">
        <authorList>
            <person name="Okamura Y."/>
        </authorList>
    </citation>
    <scope>NUCLEOTIDE SEQUENCE [LARGE SCALE GENOMIC DNA]</scope>
</reference>
<keyword evidence="10" id="KW-0067">ATP-binding</keyword>
<dbReference type="SUPFAM" id="SSF53067">
    <property type="entry name" value="Actin-like ATPase domain"/>
    <property type="match status" value="2"/>
</dbReference>
<keyword evidence="19" id="KW-1185">Reference proteome</keyword>
<comment type="similarity">
    <text evidence="3 14">Belongs to the FGGY kinase family.</text>
</comment>
<dbReference type="FunFam" id="3.30.420.40:FF:000102">
    <property type="entry name" value="Putative glycerol kinase 5"/>
    <property type="match status" value="1"/>
</dbReference>
<accession>A0AAV1JPV9</accession>
<dbReference type="InterPro" id="IPR043129">
    <property type="entry name" value="ATPase_NBD"/>
</dbReference>
<feature type="domain" description="Carbohydrate kinase FGGY N-terminal" evidence="16">
    <location>
        <begin position="11"/>
        <end position="273"/>
    </location>
</feature>
<keyword evidence="5" id="KW-0963">Cytoplasm</keyword>
<gene>
    <name evidence="18" type="ORF">LNINA_LOCUS10564</name>
</gene>
<dbReference type="GO" id="GO:0006641">
    <property type="term" value="P:triglyceride metabolic process"/>
    <property type="evidence" value="ECO:0007669"/>
    <property type="project" value="TreeGrafter"/>
</dbReference>
<keyword evidence="9" id="KW-0319">Glycerol metabolism</keyword>
<dbReference type="EC" id="2.7.1.30" evidence="4"/>
<dbReference type="Pfam" id="PF02782">
    <property type="entry name" value="FGGY_C"/>
    <property type="match status" value="1"/>
</dbReference>
<dbReference type="PROSITE" id="PS00445">
    <property type="entry name" value="FGGY_KINASES_2"/>
    <property type="match status" value="1"/>
</dbReference>
<dbReference type="GO" id="GO:0004370">
    <property type="term" value="F:glycerol kinase activity"/>
    <property type="evidence" value="ECO:0007669"/>
    <property type="project" value="UniProtKB-EC"/>
</dbReference>
<keyword evidence="8 14" id="KW-0418">Kinase</keyword>
<dbReference type="InterPro" id="IPR037444">
    <property type="entry name" value="GK5"/>
</dbReference>
<dbReference type="GO" id="GO:0005739">
    <property type="term" value="C:mitochondrion"/>
    <property type="evidence" value="ECO:0007669"/>
    <property type="project" value="TreeGrafter"/>
</dbReference>
<evidence type="ECO:0000313" key="19">
    <source>
        <dbReference type="Proteomes" id="UP001497472"/>
    </source>
</evidence>
<dbReference type="GO" id="GO:0006071">
    <property type="term" value="P:glycerol metabolic process"/>
    <property type="evidence" value="ECO:0007669"/>
    <property type="project" value="UniProtKB-KW"/>
</dbReference>
<evidence type="ECO:0000256" key="2">
    <source>
        <dbReference type="ARBA" id="ARBA00005190"/>
    </source>
</evidence>
<dbReference type="PANTHER" id="PTHR10196">
    <property type="entry name" value="SUGAR KINASE"/>
    <property type="match status" value="1"/>
</dbReference>
<evidence type="ECO:0000256" key="15">
    <source>
        <dbReference type="SAM" id="MobiDB-lite"/>
    </source>
</evidence>
<dbReference type="InterPro" id="IPR018484">
    <property type="entry name" value="FGGY_N"/>
</dbReference>
<evidence type="ECO:0000313" key="18">
    <source>
        <dbReference type="EMBL" id="CAK1551427.1"/>
    </source>
</evidence>
<comment type="subcellular location">
    <subcellularLocation>
        <location evidence="1">Cytoplasm</location>
    </subcellularLocation>
</comment>
<dbReference type="GO" id="GO:0005524">
    <property type="term" value="F:ATP binding"/>
    <property type="evidence" value="ECO:0007669"/>
    <property type="project" value="UniProtKB-KW"/>
</dbReference>
<evidence type="ECO:0000256" key="3">
    <source>
        <dbReference type="ARBA" id="ARBA00009156"/>
    </source>
</evidence>
<feature type="domain" description="Carbohydrate kinase FGGY C-terminal" evidence="17">
    <location>
        <begin position="284"/>
        <end position="467"/>
    </location>
</feature>
<feature type="compositionally biased region" description="Low complexity" evidence="15">
    <location>
        <begin position="524"/>
        <end position="544"/>
    </location>
</feature>
<dbReference type="InterPro" id="IPR018485">
    <property type="entry name" value="FGGY_C"/>
</dbReference>
<keyword evidence="6 14" id="KW-0808">Transferase</keyword>
<evidence type="ECO:0000256" key="1">
    <source>
        <dbReference type="ARBA" id="ARBA00004496"/>
    </source>
</evidence>
<comment type="function">
    <text evidence="12">Skin-specific kinase that plays a key role in glycerol metabolism, catalyzing its phosphorylation to produce sn-glycerol 3-phosphate. Involved in skin-specific regulation of sterol regulatory element-binding protein (SREBP) processing and lipid biosynthesis.</text>
</comment>
<protein>
    <recommendedName>
        <fullName evidence="13">Glycerol kinase 5</fullName>
        <ecNumber evidence="4">2.7.1.30</ecNumber>
    </recommendedName>
    <alternativeName>
        <fullName evidence="11">ATP:glycerol 3-phosphotransferase 5</fullName>
    </alternativeName>
</protein>
<dbReference type="EMBL" id="CAVLEF010000130">
    <property type="protein sequence ID" value="CAK1551427.1"/>
    <property type="molecule type" value="Genomic_DNA"/>
</dbReference>
<dbReference type="GO" id="GO:0046167">
    <property type="term" value="P:glycerol-3-phosphate biosynthetic process"/>
    <property type="evidence" value="ECO:0007669"/>
    <property type="project" value="TreeGrafter"/>
</dbReference>
<dbReference type="FunFam" id="3.30.420.40:FF:000104">
    <property type="entry name" value="putative glycerol kinase 5"/>
    <property type="match status" value="1"/>
</dbReference>
<evidence type="ECO:0000259" key="16">
    <source>
        <dbReference type="Pfam" id="PF00370"/>
    </source>
</evidence>
<dbReference type="InterPro" id="IPR018483">
    <property type="entry name" value="Carb_kinase_FGGY_CS"/>
</dbReference>
<evidence type="ECO:0000256" key="14">
    <source>
        <dbReference type="RuleBase" id="RU003733"/>
    </source>
</evidence>
<comment type="pathway">
    <text evidence="2">Polyol metabolism; glycerol degradation via glycerol kinase pathway; sn-glycerol 3-phosphate from glycerol: step 1/1.</text>
</comment>
<evidence type="ECO:0000256" key="4">
    <source>
        <dbReference type="ARBA" id="ARBA00012099"/>
    </source>
</evidence>
<dbReference type="PANTHER" id="PTHR10196:SF68">
    <property type="entry name" value="GLYCEROL KINASE 5-RELATED"/>
    <property type="match status" value="1"/>
</dbReference>
<evidence type="ECO:0000256" key="11">
    <source>
        <dbReference type="ARBA" id="ARBA00033026"/>
    </source>
</evidence>
<evidence type="ECO:0000259" key="17">
    <source>
        <dbReference type="Pfam" id="PF02782"/>
    </source>
</evidence>
<feature type="region of interest" description="Disordered" evidence="15">
    <location>
        <begin position="523"/>
        <end position="555"/>
    </location>
</feature>
<dbReference type="Proteomes" id="UP001497472">
    <property type="component" value="Unassembled WGS sequence"/>
</dbReference>
<keyword evidence="7" id="KW-0547">Nucleotide-binding</keyword>
<comment type="caution">
    <text evidence="18">The sequence shown here is derived from an EMBL/GenBank/DDBJ whole genome shotgun (WGS) entry which is preliminary data.</text>
</comment>
<evidence type="ECO:0000256" key="6">
    <source>
        <dbReference type="ARBA" id="ARBA00022679"/>
    </source>
</evidence>
<dbReference type="InterPro" id="IPR000577">
    <property type="entry name" value="Carb_kinase_FGGY"/>
</dbReference>
<evidence type="ECO:0000256" key="10">
    <source>
        <dbReference type="ARBA" id="ARBA00022840"/>
    </source>
</evidence>
<evidence type="ECO:0000256" key="12">
    <source>
        <dbReference type="ARBA" id="ARBA00045165"/>
    </source>
</evidence>
<dbReference type="PIRSF" id="PIRSF000538">
    <property type="entry name" value="GlpK"/>
    <property type="match status" value="1"/>
</dbReference>
<name>A0AAV1JPV9_9NEOP</name>
<dbReference type="Gene3D" id="3.30.420.40">
    <property type="match status" value="2"/>
</dbReference>
<dbReference type="CDD" id="cd07793">
    <property type="entry name" value="ASKHA_NBD_FGGY_GK5-like"/>
    <property type="match status" value="1"/>
</dbReference>
<proteinExistence type="inferred from homology"/>
<organism evidence="18 19">
    <name type="scientific">Leptosia nina</name>
    <dbReference type="NCBI Taxonomy" id="320188"/>
    <lineage>
        <taxon>Eukaryota</taxon>
        <taxon>Metazoa</taxon>
        <taxon>Ecdysozoa</taxon>
        <taxon>Arthropoda</taxon>
        <taxon>Hexapoda</taxon>
        <taxon>Insecta</taxon>
        <taxon>Pterygota</taxon>
        <taxon>Neoptera</taxon>
        <taxon>Endopterygota</taxon>
        <taxon>Lepidoptera</taxon>
        <taxon>Glossata</taxon>
        <taxon>Ditrysia</taxon>
        <taxon>Papilionoidea</taxon>
        <taxon>Pieridae</taxon>
        <taxon>Pierinae</taxon>
        <taxon>Leptosia</taxon>
    </lineage>
</organism>
<dbReference type="AlphaFoldDB" id="A0AAV1JPV9"/>
<evidence type="ECO:0000256" key="8">
    <source>
        <dbReference type="ARBA" id="ARBA00022777"/>
    </source>
</evidence>